<feature type="compositionally biased region" description="Pro residues" evidence="3">
    <location>
        <begin position="620"/>
        <end position="634"/>
    </location>
</feature>
<reference evidence="5 7" key="1">
    <citation type="journal article" date="2020" name="Stud. Mycol.">
        <title>101 Dothideomycetes genomes: a test case for predicting lifestyles and emergence of pathogens.</title>
        <authorList>
            <person name="Haridas S."/>
            <person name="Albert R."/>
            <person name="Binder M."/>
            <person name="Bloem J."/>
            <person name="Labutti K."/>
            <person name="Salamov A."/>
            <person name="Andreopoulos B."/>
            <person name="Baker S."/>
            <person name="Barry K."/>
            <person name="Bills G."/>
            <person name="Bluhm B."/>
            <person name="Cannon C."/>
            <person name="Castanera R."/>
            <person name="Culley D."/>
            <person name="Daum C."/>
            <person name="Ezra D."/>
            <person name="Gonzalez J."/>
            <person name="Henrissat B."/>
            <person name="Kuo A."/>
            <person name="Liang C."/>
            <person name="Lipzen A."/>
            <person name="Lutzoni F."/>
            <person name="Magnuson J."/>
            <person name="Mondo S."/>
            <person name="Nolan M."/>
            <person name="Ohm R."/>
            <person name="Pangilinan J."/>
            <person name="Park H.-J."/>
            <person name="Ramirez L."/>
            <person name="Alfaro M."/>
            <person name="Sun H."/>
            <person name="Tritt A."/>
            <person name="Yoshinaga Y."/>
            <person name="Zwiers L.-H."/>
            <person name="Turgeon B."/>
            <person name="Goodwin S."/>
            <person name="Spatafora J."/>
            <person name="Crous P."/>
            <person name="Grigoriev I."/>
        </authorList>
    </citation>
    <scope>NUCLEOTIDE SEQUENCE</scope>
    <source>
        <strain evidence="5 7">CBS 304.34</strain>
    </source>
</reference>
<evidence type="ECO:0000259" key="4">
    <source>
        <dbReference type="Pfam" id="PF24883"/>
    </source>
</evidence>
<dbReference type="InterPro" id="IPR002110">
    <property type="entry name" value="Ankyrin_rpt"/>
</dbReference>
<dbReference type="AlphaFoldDB" id="A0A6A6XZ12"/>
<name>A0A6A6XZ12_9PEZI</name>
<feature type="domain" description="Nephrocystin 3-like N-terminal" evidence="4">
    <location>
        <begin position="199"/>
        <end position="300"/>
    </location>
</feature>
<dbReference type="RefSeq" id="XP_033568492.1">
    <property type="nucleotide sequence ID" value="XM_033728698.1"/>
</dbReference>
<accession>A0A6A6XZ12</accession>
<dbReference type="PROSITE" id="PS50297">
    <property type="entry name" value="ANK_REP_REGION"/>
    <property type="match status" value="1"/>
</dbReference>
<feature type="region of interest" description="Disordered" evidence="3">
    <location>
        <begin position="615"/>
        <end position="634"/>
    </location>
</feature>
<evidence type="ECO:0000313" key="6">
    <source>
        <dbReference type="Proteomes" id="UP000504636"/>
    </source>
</evidence>
<dbReference type="GeneID" id="54469591"/>
<keyword evidence="1" id="KW-0677">Repeat</keyword>
<dbReference type="InterPro" id="IPR036770">
    <property type="entry name" value="Ankyrin_rpt-contain_sf"/>
</dbReference>
<dbReference type="SMART" id="SM00248">
    <property type="entry name" value="ANK"/>
    <property type="match status" value="3"/>
</dbReference>
<dbReference type="PANTHER" id="PTHR10039:SF15">
    <property type="entry name" value="NACHT DOMAIN-CONTAINING PROTEIN"/>
    <property type="match status" value="1"/>
</dbReference>
<reference evidence="7" key="2">
    <citation type="submission" date="2020-04" db="EMBL/GenBank/DDBJ databases">
        <authorList>
            <consortium name="NCBI Genome Project"/>
        </authorList>
    </citation>
    <scope>NUCLEOTIDE SEQUENCE</scope>
    <source>
        <strain evidence="7">CBS 304.34</strain>
    </source>
</reference>
<dbReference type="Proteomes" id="UP000504636">
    <property type="component" value="Unplaced"/>
</dbReference>
<dbReference type="Pfam" id="PF12796">
    <property type="entry name" value="Ank_2"/>
    <property type="match status" value="1"/>
</dbReference>
<dbReference type="SUPFAM" id="SSF48403">
    <property type="entry name" value="Ankyrin repeat"/>
    <property type="match status" value="1"/>
</dbReference>
<sequence>MSFGFSVGDFIAVIQLANKIRNDFASAPSQFAEVKNLSITLNRAWNIRLGRKLDKQEKADLEHITSGCRKVLTELEHVFNANSELKPQQKSFSIRKLWKQLNWRPHDIRDLRARINVNINLLKNFTESVIREDKYRRDVLDWLTPIDSASEQHAVFKRMQEGTGQWLLNSDKFRTWSMTFLLASKMIAILSLYISTATLKQDEQEAEGLLANLLKQLAEGKSLLPESVQSFYDKWKANKTRPSIDDISKALRLVVAKYARVFILVDALDECRALGGGREKLLTTTFDLQKYGANFFATSRNEPEITELLKRSPSLEIRADEQDLRRYVESRISDLPAFVRRDSDLQKEVKTEVVKAVTGVALSIIELQHALAVRVDTPELDESYIIEIEEIVPVCAGLVTVDEQSNMIGLVHYTTQKYLEVTLSRWHPNAEFDITETCLTYLSFTVFESGFCHTGSSFEERLLLNPLYDYTVHHWGQHAHQASRLHPKVLEFLQCKIKVEAAAQAMLAPKYAGNSNRCQRVPRRITGLHLAAYFGITVSVAAVLQITEVDVDSKDSWGQTPLSWAADNGHEAVVKLLLDTGKVDFDSKDSLGRTPLSWAAENGHEAVVKLLKSTASLHSSPPPHSPPNHPTSLI</sequence>
<keyword evidence="6" id="KW-1185">Reference proteome</keyword>
<evidence type="ECO:0000256" key="3">
    <source>
        <dbReference type="SAM" id="MobiDB-lite"/>
    </source>
</evidence>
<keyword evidence="2" id="KW-0040">ANK repeat</keyword>
<organism evidence="5">
    <name type="scientific">Mytilinidion resinicola</name>
    <dbReference type="NCBI Taxonomy" id="574789"/>
    <lineage>
        <taxon>Eukaryota</taxon>
        <taxon>Fungi</taxon>
        <taxon>Dikarya</taxon>
        <taxon>Ascomycota</taxon>
        <taxon>Pezizomycotina</taxon>
        <taxon>Dothideomycetes</taxon>
        <taxon>Pleosporomycetidae</taxon>
        <taxon>Mytilinidiales</taxon>
        <taxon>Mytilinidiaceae</taxon>
        <taxon>Mytilinidion</taxon>
    </lineage>
</organism>
<feature type="repeat" description="ANK" evidence="2">
    <location>
        <begin position="557"/>
        <end position="581"/>
    </location>
</feature>
<protein>
    <submittedName>
        <fullName evidence="5 7">Ankyrin</fullName>
    </submittedName>
</protein>
<dbReference type="EMBL" id="MU003729">
    <property type="protein sequence ID" value="KAF2801528.1"/>
    <property type="molecule type" value="Genomic_DNA"/>
</dbReference>
<dbReference type="InterPro" id="IPR056884">
    <property type="entry name" value="NPHP3-like_N"/>
</dbReference>
<dbReference type="OrthoDB" id="195446at2759"/>
<dbReference type="Gene3D" id="1.25.40.20">
    <property type="entry name" value="Ankyrin repeat-containing domain"/>
    <property type="match status" value="1"/>
</dbReference>
<reference evidence="7" key="3">
    <citation type="submission" date="2025-04" db="UniProtKB">
        <authorList>
            <consortium name="RefSeq"/>
        </authorList>
    </citation>
    <scope>IDENTIFICATION</scope>
    <source>
        <strain evidence="7">CBS 304.34</strain>
    </source>
</reference>
<gene>
    <name evidence="5 7" type="ORF">BDZ99DRAFT_577471</name>
</gene>
<evidence type="ECO:0000256" key="1">
    <source>
        <dbReference type="ARBA" id="ARBA00022737"/>
    </source>
</evidence>
<evidence type="ECO:0000313" key="5">
    <source>
        <dbReference type="EMBL" id="KAF2801528.1"/>
    </source>
</evidence>
<evidence type="ECO:0000313" key="7">
    <source>
        <dbReference type="RefSeq" id="XP_033568492.1"/>
    </source>
</evidence>
<evidence type="ECO:0000256" key="2">
    <source>
        <dbReference type="PROSITE-ProRule" id="PRU00023"/>
    </source>
</evidence>
<dbReference type="Pfam" id="PF24883">
    <property type="entry name" value="NPHP3_N"/>
    <property type="match status" value="1"/>
</dbReference>
<dbReference type="PANTHER" id="PTHR10039">
    <property type="entry name" value="AMELOGENIN"/>
    <property type="match status" value="1"/>
</dbReference>
<proteinExistence type="predicted"/>
<dbReference type="PROSITE" id="PS50088">
    <property type="entry name" value="ANK_REPEAT"/>
    <property type="match status" value="1"/>
</dbReference>